<sequence>MSRRITRTEGRIAGGVYPRASMKKASPEVPAVHVKRGMVEAARVELASEDRQRTDPPCVVGDLDSPPFMSADGLRTAASSERSRPSPLSTGVGPACHIAPPHPRRQEMRERHSLSCECQFLVGSCVCSSRFNESPGARHASVASVSPSKPVAPSFVKRQPSHVIREACFPGVGPHSGFQSMTLYASHFTKNVSF</sequence>
<dbReference type="AlphaFoldDB" id="A0AA86MVK1"/>
<organism evidence="2 3">
    <name type="scientific">Nitrospira tepida</name>
    <dbReference type="NCBI Taxonomy" id="2973512"/>
    <lineage>
        <taxon>Bacteria</taxon>
        <taxon>Pseudomonadati</taxon>
        <taxon>Nitrospirota</taxon>
        <taxon>Nitrospiria</taxon>
        <taxon>Nitrospirales</taxon>
        <taxon>Nitrospiraceae</taxon>
        <taxon>Nitrospira</taxon>
    </lineage>
</organism>
<dbReference type="KEGG" id="nti:DNFV4_00206"/>
<accession>A0AA86MVK1</accession>
<dbReference type="EMBL" id="OX365700">
    <property type="protein sequence ID" value="CAI4029788.1"/>
    <property type="molecule type" value="Genomic_DNA"/>
</dbReference>
<reference evidence="2" key="1">
    <citation type="submission" date="2022-10" db="EMBL/GenBank/DDBJ databases">
        <authorList>
            <person name="Koch H."/>
        </authorList>
    </citation>
    <scope>NUCLEOTIDE SEQUENCE</scope>
    <source>
        <strain evidence="2">DNF</strain>
    </source>
</reference>
<dbReference type="Proteomes" id="UP001179121">
    <property type="component" value="Chromosome"/>
</dbReference>
<evidence type="ECO:0000256" key="1">
    <source>
        <dbReference type="SAM" id="MobiDB-lite"/>
    </source>
</evidence>
<feature type="region of interest" description="Disordered" evidence="1">
    <location>
        <begin position="46"/>
        <end position="96"/>
    </location>
</feature>
<proteinExistence type="predicted"/>
<protein>
    <submittedName>
        <fullName evidence="2">Uncharacterized protein</fullName>
    </submittedName>
</protein>
<evidence type="ECO:0000313" key="2">
    <source>
        <dbReference type="EMBL" id="CAI4029788.1"/>
    </source>
</evidence>
<name>A0AA86MVK1_9BACT</name>
<keyword evidence="3" id="KW-1185">Reference proteome</keyword>
<gene>
    <name evidence="2" type="ORF">DNFV4_00206</name>
</gene>
<evidence type="ECO:0000313" key="3">
    <source>
        <dbReference type="Proteomes" id="UP001179121"/>
    </source>
</evidence>